<proteinExistence type="predicted"/>
<accession>A0A2P2IR50</accession>
<feature type="chain" id="PRO_5015157128" description="Secreted protein" evidence="1">
    <location>
        <begin position="23"/>
        <end position="66"/>
    </location>
</feature>
<protein>
    <recommendedName>
        <fullName evidence="3">Secreted protein</fullName>
    </recommendedName>
</protein>
<reference evidence="2" key="1">
    <citation type="submission" date="2018-02" db="EMBL/GenBank/DDBJ databases">
        <title>Rhizophora mucronata_Transcriptome.</title>
        <authorList>
            <person name="Meera S.P."/>
            <person name="Sreeshan A."/>
            <person name="Augustine A."/>
        </authorList>
    </citation>
    <scope>NUCLEOTIDE SEQUENCE</scope>
    <source>
        <tissue evidence="2">Leaf</tissue>
    </source>
</reference>
<dbReference type="EMBL" id="GGEC01003215">
    <property type="protein sequence ID" value="MBW83698.1"/>
    <property type="molecule type" value="Transcribed_RNA"/>
</dbReference>
<name>A0A2P2IR50_RHIMU</name>
<evidence type="ECO:0000256" key="1">
    <source>
        <dbReference type="SAM" id="SignalP"/>
    </source>
</evidence>
<evidence type="ECO:0000313" key="2">
    <source>
        <dbReference type="EMBL" id="MBW83698.1"/>
    </source>
</evidence>
<keyword evidence="1" id="KW-0732">Signal</keyword>
<feature type="signal peptide" evidence="1">
    <location>
        <begin position="1"/>
        <end position="22"/>
    </location>
</feature>
<evidence type="ECO:0008006" key="3">
    <source>
        <dbReference type="Google" id="ProtNLM"/>
    </source>
</evidence>
<sequence>MKSLRLSRVVSLFLFLRLRVSLYHITLLDILKVIGGNTALLRSLAYCTQCRYLICLHASFLLSIVE</sequence>
<organism evidence="2">
    <name type="scientific">Rhizophora mucronata</name>
    <name type="common">Asiatic mangrove</name>
    <dbReference type="NCBI Taxonomy" id="61149"/>
    <lineage>
        <taxon>Eukaryota</taxon>
        <taxon>Viridiplantae</taxon>
        <taxon>Streptophyta</taxon>
        <taxon>Embryophyta</taxon>
        <taxon>Tracheophyta</taxon>
        <taxon>Spermatophyta</taxon>
        <taxon>Magnoliopsida</taxon>
        <taxon>eudicotyledons</taxon>
        <taxon>Gunneridae</taxon>
        <taxon>Pentapetalae</taxon>
        <taxon>rosids</taxon>
        <taxon>fabids</taxon>
        <taxon>Malpighiales</taxon>
        <taxon>Rhizophoraceae</taxon>
        <taxon>Rhizophora</taxon>
    </lineage>
</organism>
<dbReference type="AlphaFoldDB" id="A0A2P2IR50"/>